<name>A0A4R1I0W3_PSEEN</name>
<feature type="domain" description="FIST C-domain" evidence="7">
    <location>
        <begin position="234"/>
        <end position="380"/>
    </location>
</feature>
<feature type="domain" description="FIST" evidence="6">
    <location>
        <begin position="38"/>
        <end position="233"/>
    </location>
</feature>
<dbReference type="PANTHER" id="PTHR14939:SF5">
    <property type="entry name" value="F-BOX ONLY PROTEIN 22"/>
    <property type="match status" value="1"/>
</dbReference>
<comment type="caution">
    <text evidence="8">The sequence shown here is derived from an EMBL/GenBank/DDBJ whole genome shotgun (WGS) entry which is preliminary data.</text>
</comment>
<protein>
    <submittedName>
        <fullName evidence="8">Small ligand-binding sensory domain FIST</fullName>
    </submittedName>
</protein>
<evidence type="ECO:0000256" key="5">
    <source>
        <dbReference type="ARBA" id="ARBA00023136"/>
    </source>
</evidence>
<dbReference type="PIRSF" id="PIRSF018953">
    <property type="entry name" value="UCP018953"/>
    <property type="match status" value="1"/>
</dbReference>
<evidence type="ECO:0000256" key="3">
    <source>
        <dbReference type="ARBA" id="ARBA00022692"/>
    </source>
</evidence>
<dbReference type="EMBL" id="SMFZ01000001">
    <property type="protein sequence ID" value="TCK26069.1"/>
    <property type="molecule type" value="Genomic_DNA"/>
</dbReference>
<organism evidence="8 9">
    <name type="scientific">Pseudonocardia endophytica</name>
    <dbReference type="NCBI Taxonomy" id="401976"/>
    <lineage>
        <taxon>Bacteria</taxon>
        <taxon>Bacillati</taxon>
        <taxon>Actinomycetota</taxon>
        <taxon>Actinomycetes</taxon>
        <taxon>Pseudonocardiales</taxon>
        <taxon>Pseudonocardiaceae</taxon>
        <taxon>Pseudonocardia</taxon>
    </lineage>
</organism>
<keyword evidence="4" id="KW-1133">Transmembrane helix</keyword>
<dbReference type="Pfam" id="PF10442">
    <property type="entry name" value="FIST_C"/>
    <property type="match status" value="1"/>
</dbReference>
<dbReference type="InterPro" id="IPR016741">
    <property type="entry name" value="UCP018953"/>
</dbReference>
<dbReference type="SMART" id="SM00897">
    <property type="entry name" value="FIST"/>
    <property type="match status" value="1"/>
</dbReference>
<gene>
    <name evidence="8" type="ORF">EV378_1897</name>
</gene>
<dbReference type="Proteomes" id="UP000295560">
    <property type="component" value="Unassembled WGS sequence"/>
</dbReference>
<dbReference type="GO" id="GO:0005886">
    <property type="term" value="C:plasma membrane"/>
    <property type="evidence" value="ECO:0007669"/>
    <property type="project" value="UniProtKB-SubCell"/>
</dbReference>
<comment type="subcellular location">
    <subcellularLocation>
        <location evidence="1">Cell membrane</location>
        <topology evidence="1">Multi-pass membrane protein</topology>
    </subcellularLocation>
</comment>
<dbReference type="InterPro" id="IPR019494">
    <property type="entry name" value="FIST_C"/>
</dbReference>
<dbReference type="SMART" id="SM01204">
    <property type="entry name" value="FIST_C"/>
    <property type="match status" value="1"/>
</dbReference>
<evidence type="ECO:0000313" key="9">
    <source>
        <dbReference type="Proteomes" id="UP000295560"/>
    </source>
</evidence>
<dbReference type="AlphaFoldDB" id="A0A4R1I0W3"/>
<accession>A0A4R1I0W3</accession>
<dbReference type="OrthoDB" id="9770435at2"/>
<keyword evidence="2" id="KW-1003">Cell membrane</keyword>
<sequence>MTDTGRSRFGQGLGVGDDLPAAADEAVDLALAGLDGAVPDLVVLFVSPGRGNRTDLAEQAGRRVMERAGARACVGATAHGVIGDARGVEHEPAVAVWAATLPGVTITPLTLTAEMTADRGMTFDGLPEPAADDRVALLLADPYSFPVGGLLDDVNDRFPDLRVMGGLASAAGLPGANRLFLDGEAHRDGAVGLLLGGPVSARTVVSQGCRPIGPAMIVTRSEQNRLVELAGQPAGEQLRKIVMALDTGERENALRGLQVGTALDEYAEEHERGDFLIRPVMGMDQDTGAVVVGEPVEVGRTVRFQVRDVAGAEQDLVELLGQALDGRPARGALLFSCNGRGASMFGTSDHDVRVVRERLGDGGDDVPVVGLFAAGEVGPVAGRNHLHGFTASVLLFD</sequence>
<keyword evidence="3" id="KW-0812">Transmembrane</keyword>
<evidence type="ECO:0000259" key="6">
    <source>
        <dbReference type="SMART" id="SM00897"/>
    </source>
</evidence>
<evidence type="ECO:0000256" key="1">
    <source>
        <dbReference type="ARBA" id="ARBA00004651"/>
    </source>
</evidence>
<dbReference type="PANTHER" id="PTHR14939">
    <property type="entry name" value="F-BOX ONLY PROTEIN 22"/>
    <property type="match status" value="1"/>
</dbReference>
<dbReference type="Pfam" id="PF08495">
    <property type="entry name" value="FIST"/>
    <property type="match status" value="1"/>
</dbReference>
<proteinExistence type="predicted"/>
<keyword evidence="9" id="KW-1185">Reference proteome</keyword>
<dbReference type="InterPro" id="IPR013702">
    <property type="entry name" value="FIST_domain_N"/>
</dbReference>
<dbReference type="RefSeq" id="WP_132422743.1">
    <property type="nucleotide sequence ID" value="NZ_SMFZ01000001.1"/>
</dbReference>
<reference evidence="8 9" key="1">
    <citation type="submission" date="2019-03" db="EMBL/GenBank/DDBJ databases">
        <title>Sequencing the genomes of 1000 actinobacteria strains.</title>
        <authorList>
            <person name="Klenk H.-P."/>
        </authorList>
    </citation>
    <scope>NUCLEOTIDE SEQUENCE [LARGE SCALE GENOMIC DNA]</scope>
    <source>
        <strain evidence="8 9">DSM 44969</strain>
    </source>
</reference>
<evidence type="ECO:0000259" key="7">
    <source>
        <dbReference type="SMART" id="SM01204"/>
    </source>
</evidence>
<keyword evidence="5" id="KW-0472">Membrane</keyword>
<evidence type="ECO:0000256" key="2">
    <source>
        <dbReference type="ARBA" id="ARBA00022475"/>
    </source>
</evidence>
<evidence type="ECO:0000256" key="4">
    <source>
        <dbReference type="ARBA" id="ARBA00022989"/>
    </source>
</evidence>
<evidence type="ECO:0000313" key="8">
    <source>
        <dbReference type="EMBL" id="TCK26069.1"/>
    </source>
</evidence>